<keyword evidence="5" id="KW-0067">ATP-binding</keyword>
<dbReference type="GO" id="GO:0006281">
    <property type="term" value="P:DNA repair"/>
    <property type="evidence" value="ECO:0007669"/>
    <property type="project" value="InterPro"/>
</dbReference>
<dbReference type="Pfam" id="PF03215">
    <property type="entry name" value="Rad17"/>
    <property type="match status" value="2"/>
</dbReference>
<feature type="region of interest" description="Disordered" evidence="8">
    <location>
        <begin position="301"/>
        <end position="336"/>
    </location>
</feature>
<keyword evidence="7" id="KW-0131">Cell cycle</keyword>
<evidence type="ECO:0000256" key="8">
    <source>
        <dbReference type="SAM" id="MobiDB-lite"/>
    </source>
</evidence>
<evidence type="ECO:0000256" key="4">
    <source>
        <dbReference type="ARBA" id="ARBA00022763"/>
    </source>
</evidence>
<evidence type="ECO:0000256" key="5">
    <source>
        <dbReference type="ARBA" id="ARBA00022840"/>
    </source>
</evidence>
<sequence>MDDSVIDLTDSPATIFGQEEEKIRSQQCKQEYKSVGNISICSSNVPVQKFTTTKKNRPAFETELWSDKYAPKSQSDLAVHKKKIGEVECWIQKHLSAQSKLPPILLLIDQLLLGRQPQFSLSKDLDDKPFNRYVSSESQMSLFQQFLLRANKYNSLGIFGDDVSSKKVILVEEFPNVFYRDASTFHDIVRKYRKIGKCPLVFIVSDSTKGDSNERLLFRKDLQNELNIENISFNAVAPTSMVKVLTKIATQESNQGCHKFSIPSKTVLESIAMSSAGDIRGAINALQFACEKDTGDLMSGGRLKGKASLKKQSSRGSNKIKSKTKSENSANPDSELASIGGRDTSLFLFRALGKILYCKRDDPSNHSDLPRLPSHLSEHERDPLIINPEDVVEKSHLSGEYFTAYLHQNYLEFYTNIDDLVRSTEYLSDADYLTIDWAVSYDSLNSK</sequence>
<dbReference type="GO" id="GO:0003689">
    <property type="term" value="F:DNA clamp loader activity"/>
    <property type="evidence" value="ECO:0007669"/>
    <property type="project" value="TreeGrafter"/>
</dbReference>
<comment type="subcellular location">
    <subcellularLocation>
        <location evidence="1">Nucleus</location>
    </subcellularLocation>
</comment>
<keyword evidence="6" id="KW-0539">Nucleus</keyword>
<name>A0A8S3VQV5_MYTED</name>
<evidence type="ECO:0000256" key="3">
    <source>
        <dbReference type="ARBA" id="ARBA00022741"/>
    </source>
</evidence>
<feature type="compositionally biased region" description="Basic residues" evidence="8">
    <location>
        <begin position="303"/>
        <end position="323"/>
    </location>
</feature>
<dbReference type="InterPro" id="IPR004582">
    <property type="entry name" value="Checkpoint_prot_Rad17_Rad24"/>
</dbReference>
<evidence type="ECO:0000256" key="2">
    <source>
        <dbReference type="ARBA" id="ARBA00006168"/>
    </source>
</evidence>
<dbReference type="InterPro" id="IPR027417">
    <property type="entry name" value="P-loop_NTPase"/>
</dbReference>
<keyword evidence="4" id="KW-0227">DNA damage</keyword>
<keyword evidence="10" id="KW-1185">Reference proteome</keyword>
<dbReference type="EMBL" id="CAJPWZ010003331">
    <property type="protein sequence ID" value="CAG2257812.1"/>
    <property type="molecule type" value="Genomic_DNA"/>
</dbReference>
<gene>
    <name evidence="9" type="ORF">MEDL_68920</name>
</gene>
<evidence type="ECO:0000313" key="10">
    <source>
        <dbReference type="Proteomes" id="UP000683360"/>
    </source>
</evidence>
<dbReference type="GO" id="GO:0005524">
    <property type="term" value="F:ATP binding"/>
    <property type="evidence" value="ECO:0007669"/>
    <property type="project" value="UniProtKB-KW"/>
</dbReference>
<dbReference type="Proteomes" id="UP000683360">
    <property type="component" value="Unassembled WGS sequence"/>
</dbReference>
<evidence type="ECO:0000256" key="7">
    <source>
        <dbReference type="ARBA" id="ARBA00023306"/>
    </source>
</evidence>
<organism evidence="9 10">
    <name type="scientific">Mytilus edulis</name>
    <name type="common">Blue mussel</name>
    <dbReference type="NCBI Taxonomy" id="6550"/>
    <lineage>
        <taxon>Eukaryota</taxon>
        <taxon>Metazoa</taxon>
        <taxon>Spiralia</taxon>
        <taxon>Lophotrochozoa</taxon>
        <taxon>Mollusca</taxon>
        <taxon>Bivalvia</taxon>
        <taxon>Autobranchia</taxon>
        <taxon>Pteriomorphia</taxon>
        <taxon>Mytilida</taxon>
        <taxon>Mytiloidea</taxon>
        <taxon>Mytilidae</taxon>
        <taxon>Mytilinae</taxon>
        <taxon>Mytilus</taxon>
    </lineage>
</organism>
<keyword evidence="3" id="KW-0547">Nucleotide-binding</keyword>
<dbReference type="Gene3D" id="1.10.8.60">
    <property type="match status" value="1"/>
</dbReference>
<dbReference type="GO" id="GO:0000077">
    <property type="term" value="P:DNA damage checkpoint signaling"/>
    <property type="evidence" value="ECO:0007669"/>
    <property type="project" value="TreeGrafter"/>
</dbReference>
<dbReference type="GO" id="GO:0033314">
    <property type="term" value="P:mitotic DNA replication checkpoint signaling"/>
    <property type="evidence" value="ECO:0007669"/>
    <property type="project" value="TreeGrafter"/>
</dbReference>
<protein>
    <submittedName>
        <fullName evidence="9">HRAD17</fullName>
    </submittedName>
</protein>
<dbReference type="PANTHER" id="PTHR12172">
    <property type="entry name" value="CELL CYCLE CHECKPOINT PROTEIN RAD17"/>
    <property type="match status" value="1"/>
</dbReference>
<evidence type="ECO:0000256" key="1">
    <source>
        <dbReference type="ARBA" id="ARBA00004123"/>
    </source>
</evidence>
<dbReference type="AlphaFoldDB" id="A0A8S3VQV5"/>
<accession>A0A8S3VQV5</accession>
<evidence type="ECO:0000256" key="6">
    <source>
        <dbReference type="ARBA" id="ARBA00023242"/>
    </source>
</evidence>
<dbReference type="SUPFAM" id="SSF52540">
    <property type="entry name" value="P-loop containing nucleoside triphosphate hydrolases"/>
    <property type="match status" value="1"/>
</dbReference>
<comment type="caution">
    <text evidence="9">The sequence shown here is derived from an EMBL/GenBank/DDBJ whole genome shotgun (WGS) entry which is preliminary data.</text>
</comment>
<reference evidence="9" key="1">
    <citation type="submission" date="2021-03" db="EMBL/GenBank/DDBJ databases">
        <authorList>
            <person name="Bekaert M."/>
        </authorList>
    </citation>
    <scope>NUCLEOTIDE SEQUENCE</scope>
</reference>
<dbReference type="GO" id="GO:0005634">
    <property type="term" value="C:nucleus"/>
    <property type="evidence" value="ECO:0007669"/>
    <property type="project" value="UniProtKB-SubCell"/>
</dbReference>
<dbReference type="OrthoDB" id="10265971at2759"/>
<evidence type="ECO:0000313" key="9">
    <source>
        <dbReference type="EMBL" id="CAG2257812.1"/>
    </source>
</evidence>
<dbReference type="GO" id="GO:0003682">
    <property type="term" value="F:chromatin binding"/>
    <property type="evidence" value="ECO:0007669"/>
    <property type="project" value="TreeGrafter"/>
</dbReference>
<proteinExistence type="inferred from homology"/>
<comment type="similarity">
    <text evidence="2">Belongs to the rad17/RAD24 family.</text>
</comment>
<dbReference type="PANTHER" id="PTHR12172:SF0">
    <property type="entry name" value="CELL CYCLE CHECKPOINT PROTEIN RAD17"/>
    <property type="match status" value="1"/>
</dbReference>